<accession>A0AAW6FSU6</accession>
<dbReference type="EMBL" id="JAQNCK010000009">
    <property type="protein sequence ID" value="MDC0827977.1"/>
    <property type="molecule type" value="Genomic_DNA"/>
</dbReference>
<evidence type="ECO:0000313" key="2">
    <source>
        <dbReference type="EMBL" id="MDC0827977.1"/>
    </source>
</evidence>
<keyword evidence="1" id="KW-0472">Membrane</keyword>
<protein>
    <submittedName>
        <fullName evidence="2">Uncharacterized protein</fullName>
    </submittedName>
</protein>
<feature type="transmembrane region" description="Helical" evidence="1">
    <location>
        <begin position="71"/>
        <end position="92"/>
    </location>
</feature>
<sequence length="146" mass="16452">MKEKQSKSIIWKLVIHLRNILGLSGLRVLSVTLQAIYGITTIPMVLWCIFVVVVIGLDLTGISPMSNAHILYPLIIGLTVISLILYSAIAYISDYLMQVADKLHYDWSPKVKMTTEEPTVHVIYQSHQHDPADEIIVEGEYTETSE</sequence>
<evidence type="ECO:0000313" key="3">
    <source>
        <dbReference type="Proteomes" id="UP001220658"/>
    </source>
</evidence>
<comment type="caution">
    <text evidence="2">The sequence shown here is derived from an EMBL/GenBank/DDBJ whole genome shotgun (WGS) entry which is preliminary data.</text>
</comment>
<reference evidence="2" key="1">
    <citation type="submission" date="2023-01" db="EMBL/GenBank/DDBJ databases">
        <title>Human gut microbiome strain richness.</title>
        <authorList>
            <person name="Chen-Liaw A."/>
        </authorList>
    </citation>
    <scope>NUCLEOTIDE SEQUENCE</scope>
    <source>
        <strain evidence="2">D55st1_G4_D55t1_190419</strain>
    </source>
</reference>
<keyword evidence="1" id="KW-1133">Transmembrane helix</keyword>
<dbReference type="AlphaFoldDB" id="A0AAW6FSU6"/>
<keyword evidence="1" id="KW-0812">Transmembrane</keyword>
<gene>
    <name evidence="2" type="ORF">POG00_04545</name>
</gene>
<feature type="transmembrane region" description="Helical" evidence="1">
    <location>
        <begin position="35"/>
        <end position="59"/>
    </location>
</feature>
<dbReference type="RefSeq" id="WP_195191153.1">
    <property type="nucleotide sequence ID" value="NZ_JADMUL010000011.1"/>
</dbReference>
<name>A0AAW6FSU6_9FIRM</name>
<organism evidence="2 3">
    <name type="scientific">Faecalitalea cylindroides</name>
    <dbReference type="NCBI Taxonomy" id="39483"/>
    <lineage>
        <taxon>Bacteria</taxon>
        <taxon>Bacillati</taxon>
        <taxon>Bacillota</taxon>
        <taxon>Erysipelotrichia</taxon>
        <taxon>Erysipelotrichales</taxon>
        <taxon>Erysipelotrichaceae</taxon>
        <taxon>Faecalitalea</taxon>
    </lineage>
</organism>
<evidence type="ECO:0000256" key="1">
    <source>
        <dbReference type="SAM" id="Phobius"/>
    </source>
</evidence>
<proteinExistence type="predicted"/>
<dbReference type="Proteomes" id="UP001220658">
    <property type="component" value="Unassembled WGS sequence"/>
</dbReference>